<keyword evidence="3" id="KW-1185">Reference proteome</keyword>
<protein>
    <submittedName>
        <fullName evidence="2">Uncharacterized protein</fullName>
    </submittedName>
</protein>
<feature type="region of interest" description="Disordered" evidence="1">
    <location>
        <begin position="186"/>
        <end position="207"/>
    </location>
</feature>
<gene>
    <name evidence="2" type="ORF">PLEPLA_LOCUS23491</name>
</gene>
<comment type="caution">
    <text evidence="2">The sequence shown here is derived from an EMBL/GenBank/DDBJ whole genome shotgun (WGS) entry which is preliminary data.</text>
</comment>
<dbReference type="EMBL" id="CADEAL010001772">
    <property type="protein sequence ID" value="CAB1435416.1"/>
    <property type="molecule type" value="Genomic_DNA"/>
</dbReference>
<name>A0A9N7UMZ5_PLEPL</name>
<organism evidence="2 3">
    <name type="scientific">Pleuronectes platessa</name>
    <name type="common">European plaice</name>
    <dbReference type="NCBI Taxonomy" id="8262"/>
    <lineage>
        <taxon>Eukaryota</taxon>
        <taxon>Metazoa</taxon>
        <taxon>Chordata</taxon>
        <taxon>Craniata</taxon>
        <taxon>Vertebrata</taxon>
        <taxon>Euteleostomi</taxon>
        <taxon>Actinopterygii</taxon>
        <taxon>Neopterygii</taxon>
        <taxon>Teleostei</taxon>
        <taxon>Neoteleostei</taxon>
        <taxon>Acanthomorphata</taxon>
        <taxon>Carangaria</taxon>
        <taxon>Pleuronectiformes</taxon>
        <taxon>Pleuronectoidei</taxon>
        <taxon>Pleuronectidae</taxon>
        <taxon>Pleuronectes</taxon>
    </lineage>
</organism>
<proteinExistence type="predicted"/>
<evidence type="ECO:0000313" key="3">
    <source>
        <dbReference type="Proteomes" id="UP001153269"/>
    </source>
</evidence>
<accession>A0A9N7UMZ5</accession>
<dbReference type="Proteomes" id="UP001153269">
    <property type="component" value="Unassembled WGS sequence"/>
</dbReference>
<dbReference type="AlphaFoldDB" id="A0A9N7UMZ5"/>
<sequence length="207" mass="22498">MNMQTNWKVEEEEGEEDVVVVVVTEESACIAVLITNGSLCWGRVSFTVSSESDSSSALGAVWWFSVLLEDTWGIETPDKTTVLTSDEEEVFMSLKIPRLHHLKALTSITHVVSSPVDPFSLSLSLSCSSVRPSNHPSIHPPFPLSLLRPSPLSFINAAEIDAGDNGGWTCRAPVKVVRVLRRGADTTGRMRGGGESGDELMTSEGRR</sequence>
<evidence type="ECO:0000313" key="2">
    <source>
        <dbReference type="EMBL" id="CAB1435416.1"/>
    </source>
</evidence>
<reference evidence="2" key="1">
    <citation type="submission" date="2020-03" db="EMBL/GenBank/DDBJ databases">
        <authorList>
            <person name="Weist P."/>
        </authorList>
    </citation>
    <scope>NUCLEOTIDE SEQUENCE</scope>
</reference>
<evidence type="ECO:0000256" key="1">
    <source>
        <dbReference type="SAM" id="MobiDB-lite"/>
    </source>
</evidence>